<dbReference type="CDD" id="cd11492">
    <property type="entry name" value="SLC5sbd_NIS-SMVT"/>
    <property type="match status" value="1"/>
</dbReference>
<sequence>MQDNSGGGRPLAFAEKSDSVMTVVENIVNYDINKKYKVPSQAMSTAGLFSWIDYIIFSSMLCVSALIGVYFACKRNKLKIEDDYLLGGKTMKVVPVAASLIASNVSGILIMAVPADVYQFGASFFWCTISTILSVVIFLLFYMPVLLKPKYNTIFEYLEFRFNRNIRILSSIFCVFQILVVNPIYVFIPTLAFGQVSGFSLQAISIIVCTVCIFYTTIGGLKAVVWTDTLQTFAMYLSFSIIFLKGVSMSGGLTNIWNTSIKGDRLDVLRFSLDISDRENFWSVLIGYMAIFLNNIATTQATIQRLMAVPTYNQAKRVMWIFLVGMVVSLTIAVIMGLLIYTRYSECDPVTTQQIMRYDQILPFYVLDIAKSLTGLPGLFIAGVFSASLSSVSTNLNTLSGIIYADFLSPYACIRNKNKDTVLKSVVIISGLLCIVSVFIVEQLGGIIPILTSLTSITGGPLLGLFTLGIAVPRANAKSSLTGGIIGAAFVLWITVGNYYYKQNGVIKETPKSSSVINCTAWTNISKITTTKVPTILEEPFMLYTISFWYYTAIGCCTTIIVGYITSFFIGNKNNAKIDPKLISPLLHFLLPHKNTKKKETDFELETPLKLPLENVPN</sequence>
<proteinExistence type="inferred from homology"/>
<evidence type="ECO:0008006" key="15">
    <source>
        <dbReference type="Google" id="ProtNLM"/>
    </source>
</evidence>
<evidence type="ECO:0000256" key="12">
    <source>
        <dbReference type="SAM" id="Phobius"/>
    </source>
</evidence>
<evidence type="ECO:0000256" key="7">
    <source>
        <dbReference type="ARBA" id="ARBA00023053"/>
    </source>
</evidence>
<dbReference type="AlphaFoldDB" id="A0AAN7SFM6"/>
<comment type="similarity">
    <text evidence="2 11">Belongs to the sodium:solute symporter (SSF) (TC 2.A.21) family.</text>
</comment>
<feature type="transmembrane region" description="Helical" evidence="12">
    <location>
        <begin position="422"/>
        <end position="441"/>
    </location>
</feature>
<organism evidence="13 14">
    <name type="scientific">Aquatica leii</name>
    <dbReference type="NCBI Taxonomy" id="1421715"/>
    <lineage>
        <taxon>Eukaryota</taxon>
        <taxon>Metazoa</taxon>
        <taxon>Ecdysozoa</taxon>
        <taxon>Arthropoda</taxon>
        <taxon>Hexapoda</taxon>
        <taxon>Insecta</taxon>
        <taxon>Pterygota</taxon>
        <taxon>Neoptera</taxon>
        <taxon>Endopterygota</taxon>
        <taxon>Coleoptera</taxon>
        <taxon>Polyphaga</taxon>
        <taxon>Elateriformia</taxon>
        <taxon>Elateroidea</taxon>
        <taxon>Lampyridae</taxon>
        <taxon>Luciolinae</taxon>
        <taxon>Aquatica</taxon>
    </lineage>
</organism>
<keyword evidence="14" id="KW-1185">Reference proteome</keyword>
<evidence type="ECO:0000256" key="11">
    <source>
        <dbReference type="RuleBase" id="RU362091"/>
    </source>
</evidence>
<evidence type="ECO:0000256" key="8">
    <source>
        <dbReference type="ARBA" id="ARBA00023065"/>
    </source>
</evidence>
<dbReference type="InterPro" id="IPR051163">
    <property type="entry name" value="Sodium:Solute_Symporter_SSF"/>
</dbReference>
<keyword evidence="9 12" id="KW-0472">Membrane</keyword>
<evidence type="ECO:0000313" key="14">
    <source>
        <dbReference type="Proteomes" id="UP001353858"/>
    </source>
</evidence>
<keyword evidence="4" id="KW-1003">Cell membrane</keyword>
<evidence type="ECO:0000256" key="9">
    <source>
        <dbReference type="ARBA" id="ARBA00023136"/>
    </source>
</evidence>
<evidence type="ECO:0000256" key="5">
    <source>
        <dbReference type="ARBA" id="ARBA00022692"/>
    </source>
</evidence>
<dbReference type="EMBL" id="JARPUR010000004">
    <property type="protein sequence ID" value="KAK4876944.1"/>
    <property type="molecule type" value="Genomic_DNA"/>
</dbReference>
<keyword evidence="8" id="KW-0406">Ion transport</keyword>
<dbReference type="Pfam" id="PF00474">
    <property type="entry name" value="SSF"/>
    <property type="match status" value="1"/>
</dbReference>
<comment type="subcellular location">
    <subcellularLocation>
        <location evidence="1">Cell membrane</location>
        <topology evidence="1">Multi-pass membrane protein</topology>
    </subcellularLocation>
</comment>
<dbReference type="GO" id="GO:0006814">
    <property type="term" value="P:sodium ion transport"/>
    <property type="evidence" value="ECO:0007669"/>
    <property type="project" value="UniProtKB-KW"/>
</dbReference>
<reference evidence="14" key="1">
    <citation type="submission" date="2023-01" db="EMBL/GenBank/DDBJ databases">
        <title>Key to firefly adult light organ development and bioluminescence: homeobox transcription factors regulate luciferase expression and transportation to peroxisome.</title>
        <authorList>
            <person name="Fu X."/>
        </authorList>
    </citation>
    <scope>NUCLEOTIDE SEQUENCE [LARGE SCALE GENOMIC DNA]</scope>
</reference>
<dbReference type="Gene3D" id="1.20.1730.10">
    <property type="entry name" value="Sodium/glucose cotransporter"/>
    <property type="match status" value="1"/>
</dbReference>
<comment type="caution">
    <text evidence="13">The sequence shown here is derived from an EMBL/GenBank/DDBJ whole genome shotgun (WGS) entry which is preliminary data.</text>
</comment>
<dbReference type="GO" id="GO:0015293">
    <property type="term" value="F:symporter activity"/>
    <property type="evidence" value="ECO:0007669"/>
    <property type="project" value="TreeGrafter"/>
</dbReference>
<evidence type="ECO:0000313" key="13">
    <source>
        <dbReference type="EMBL" id="KAK4876944.1"/>
    </source>
</evidence>
<protein>
    <recommendedName>
        <fullName evidence="15">Sodium-coupled monocarboxylate transporter 1</fullName>
    </recommendedName>
</protein>
<gene>
    <name evidence="13" type="ORF">RN001_009450</name>
</gene>
<dbReference type="InterPro" id="IPR038377">
    <property type="entry name" value="Na/Glc_symporter_sf"/>
</dbReference>
<dbReference type="PANTHER" id="PTHR42985:SF21">
    <property type="entry name" value="SODIUM-DEPENDENT MULTIVITAMIN TRANSPORTER-LIKE PROTEIN"/>
    <property type="match status" value="1"/>
</dbReference>
<feature type="transmembrane region" description="Helical" evidence="12">
    <location>
        <begin position="51"/>
        <end position="72"/>
    </location>
</feature>
<dbReference type="Proteomes" id="UP001353858">
    <property type="component" value="Unassembled WGS sequence"/>
</dbReference>
<accession>A0AAN7SFM6</accession>
<feature type="transmembrane region" description="Helical" evidence="12">
    <location>
        <begin position="200"/>
        <end position="221"/>
    </location>
</feature>
<feature type="transmembrane region" description="Helical" evidence="12">
    <location>
        <begin position="447"/>
        <end position="469"/>
    </location>
</feature>
<evidence type="ECO:0000256" key="10">
    <source>
        <dbReference type="ARBA" id="ARBA00023201"/>
    </source>
</evidence>
<feature type="transmembrane region" description="Helical" evidence="12">
    <location>
        <begin position="123"/>
        <end position="147"/>
    </location>
</feature>
<keyword evidence="6 12" id="KW-1133">Transmembrane helix</keyword>
<evidence type="ECO:0000256" key="4">
    <source>
        <dbReference type="ARBA" id="ARBA00022475"/>
    </source>
</evidence>
<feature type="transmembrane region" description="Helical" evidence="12">
    <location>
        <begin position="548"/>
        <end position="571"/>
    </location>
</feature>
<name>A0AAN7SFM6_9COLE</name>
<evidence type="ECO:0000256" key="3">
    <source>
        <dbReference type="ARBA" id="ARBA00022448"/>
    </source>
</evidence>
<feature type="transmembrane region" description="Helical" evidence="12">
    <location>
        <begin position="280"/>
        <end position="297"/>
    </location>
</feature>
<keyword evidence="5 12" id="KW-0812">Transmembrane</keyword>
<keyword evidence="3" id="KW-0813">Transport</keyword>
<dbReference type="NCBIfam" id="TIGR00813">
    <property type="entry name" value="sss"/>
    <property type="match status" value="1"/>
</dbReference>
<dbReference type="PROSITE" id="PS50283">
    <property type="entry name" value="NA_SOLUT_SYMP_3"/>
    <property type="match status" value="1"/>
</dbReference>
<feature type="transmembrane region" description="Helical" evidence="12">
    <location>
        <begin position="93"/>
        <end position="111"/>
    </location>
</feature>
<feature type="transmembrane region" description="Helical" evidence="12">
    <location>
        <begin position="233"/>
        <end position="257"/>
    </location>
</feature>
<keyword evidence="10" id="KW-0739">Sodium transport</keyword>
<feature type="transmembrane region" description="Helical" evidence="12">
    <location>
        <begin position="168"/>
        <end position="188"/>
    </location>
</feature>
<evidence type="ECO:0000256" key="1">
    <source>
        <dbReference type="ARBA" id="ARBA00004651"/>
    </source>
</evidence>
<keyword evidence="7" id="KW-0915">Sodium</keyword>
<feature type="transmembrane region" description="Helical" evidence="12">
    <location>
        <begin position="318"/>
        <end position="341"/>
    </location>
</feature>
<feature type="transmembrane region" description="Helical" evidence="12">
    <location>
        <begin position="481"/>
        <end position="501"/>
    </location>
</feature>
<dbReference type="PANTHER" id="PTHR42985">
    <property type="entry name" value="SODIUM-COUPLED MONOCARBOXYLATE TRANSPORTER"/>
    <property type="match status" value="1"/>
</dbReference>
<dbReference type="GO" id="GO:0005886">
    <property type="term" value="C:plasma membrane"/>
    <property type="evidence" value="ECO:0007669"/>
    <property type="project" value="UniProtKB-SubCell"/>
</dbReference>
<evidence type="ECO:0000256" key="2">
    <source>
        <dbReference type="ARBA" id="ARBA00006434"/>
    </source>
</evidence>
<feature type="transmembrane region" description="Helical" evidence="12">
    <location>
        <begin position="361"/>
        <end position="385"/>
    </location>
</feature>
<evidence type="ECO:0000256" key="6">
    <source>
        <dbReference type="ARBA" id="ARBA00022989"/>
    </source>
</evidence>
<dbReference type="InterPro" id="IPR001734">
    <property type="entry name" value="Na/solute_symporter"/>
</dbReference>